<dbReference type="AlphaFoldDB" id="A0A0M3AI59"/>
<evidence type="ECO:0000313" key="1">
    <source>
        <dbReference type="EMBL" id="KKW89535.1"/>
    </source>
</evidence>
<dbReference type="RefSeq" id="WP_046766108.1">
    <property type="nucleotide sequence ID" value="NZ_LBIC01000020.1"/>
</dbReference>
<name>A0A0M3AI59_9SPHN</name>
<accession>A0A0M3AI59</accession>
<evidence type="ECO:0000313" key="2">
    <source>
        <dbReference type="Proteomes" id="UP000033874"/>
    </source>
</evidence>
<gene>
    <name evidence="1" type="ORF">YP76_25160</name>
</gene>
<protein>
    <submittedName>
        <fullName evidence="1">Uncharacterized protein</fullName>
    </submittedName>
</protein>
<dbReference type="STRING" id="56193.YP76_25160"/>
<sequence length="75" mass="8015">MGTGRRCDPAARFQQKHDLDQAGPEHALHALDFPALAERTDDASYRPCGQIAAPSTSAVLIGQVSLLAVMEKQSP</sequence>
<proteinExistence type="predicted"/>
<keyword evidence="2" id="KW-1185">Reference proteome</keyword>
<organism evidence="1 2">
    <name type="scientific">Sphingobium chungbukense</name>
    <dbReference type="NCBI Taxonomy" id="56193"/>
    <lineage>
        <taxon>Bacteria</taxon>
        <taxon>Pseudomonadati</taxon>
        <taxon>Pseudomonadota</taxon>
        <taxon>Alphaproteobacteria</taxon>
        <taxon>Sphingomonadales</taxon>
        <taxon>Sphingomonadaceae</taxon>
        <taxon>Sphingobium</taxon>
    </lineage>
</organism>
<dbReference type="PATRIC" id="fig|56193.3.peg.5314"/>
<comment type="caution">
    <text evidence="1">The sequence shown here is derived from an EMBL/GenBank/DDBJ whole genome shotgun (WGS) entry which is preliminary data.</text>
</comment>
<dbReference type="Proteomes" id="UP000033874">
    <property type="component" value="Unassembled WGS sequence"/>
</dbReference>
<dbReference type="EMBL" id="LBIC01000020">
    <property type="protein sequence ID" value="KKW89535.1"/>
    <property type="molecule type" value="Genomic_DNA"/>
</dbReference>
<reference evidence="1 2" key="1">
    <citation type="submission" date="2015-04" db="EMBL/GenBank/DDBJ databases">
        <title>Genome sequence of aromatic hydrocarbons-degrading Sphingobium chungbukense DJ77.</title>
        <authorList>
            <person name="Kim Y.-C."/>
            <person name="Chae J.-C."/>
        </authorList>
    </citation>
    <scope>NUCLEOTIDE SEQUENCE [LARGE SCALE GENOMIC DNA]</scope>
    <source>
        <strain evidence="1 2">DJ77</strain>
    </source>
</reference>